<dbReference type="STRING" id="1903181.BTN85_2079"/>
<evidence type="ECO:0000259" key="1">
    <source>
        <dbReference type="Pfam" id="PF05168"/>
    </source>
</evidence>
<dbReference type="AlphaFoldDB" id="A0A1Q6DSV6"/>
<dbReference type="SUPFAM" id="SSF81593">
    <property type="entry name" value="Nucleotidyltransferase substrate binding subunit/domain"/>
    <property type="match status" value="1"/>
</dbReference>
<organism evidence="2 3">
    <name type="scientific">Methanohalarchaeum thermophilum</name>
    <dbReference type="NCBI Taxonomy" id="1903181"/>
    <lineage>
        <taxon>Archaea</taxon>
        <taxon>Methanobacteriati</taxon>
        <taxon>Methanobacteriota</taxon>
        <taxon>Methanonatronarchaeia</taxon>
        <taxon>Methanonatronarchaeales</taxon>
        <taxon>Methanonatronarchaeaceae</taxon>
        <taxon>Candidatus Methanohalarchaeum</taxon>
    </lineage>
</organism>
<proteinExistence type="predicted"/>
<sequence>MKLFYRFIDTSETTLKNPLAFRPMGVCQDAIEQAASAGIAASNQKIPRDHPAKIKSFVESLNIGEELRNSLFKWLRKRSNSQYVDIRGDEINVPHEMFNQSDAEEIIKDAEKTIEKVREEIKI</sequence>
<reference evidence="2" key="1">
    <citation type="submission" date="2016-12" db="EMBL/GenBank/DDBJ databases">
        <title>Discovery of methanogenic haloarchaea.</title>
        <authorList>
            <person name="Sorokin D.Y."/>
            <person name="Makarova K.S."/>
            <person name="Abbas B."/>
            <person name="Ferrer M."/>
            <person name="Golyshin P.N."/>
        </authorList>
    </citation>
    <scope>NUCLEOTIDE SEQUENCE [LARGE SCALE GENOMIC DNA]</scope>
    <source>
        <strain evidence="2">HMET1</strain>
    </source>
</reference>
<protein>
    <submittedName>
        <fullName evidence="2">HEPN domain containing protein</fullName>
    </submittedName>
</protein>
<keyword evidence="3" id="KW-1185">Reference proteome</keyword>
<dbReference type="Proteomes" id="UP000185744">
    <property type="component" value="Unassembled WGS sequence"/>
</dbReference>
<dbReference type="Pfam" id="PF05168">
    <property type="entry name" value="HEPN"/>
    <property type="match status" value="1"/>
</dbReference>
<dbReference type="EMBL" id="MSDW01000002">
    <property type="protein sequence ID" value="OKY77428.1"/>
    <property type="molecule type" value="Genomic_DNA"/>
</dbReference>
<name>A0A1Q6DSV6_METT1</name>
<dbReference type="Gene3D" id="1.20.120.330">
    <property type="entry name" value="Nucleotidyltransferases domain 2"/>
    <property type="match status" value="1"/>
</dbReference>
<dbReference type="InterPro" id="IPR007842">
    <property type="entry name" value="HEPN_dom"/>
</dbReference>
<feature type="domain" description="HEPN" evidence="1">
    <location>
        <begin position="27"/>
        <end position="119"/>
    </location>
</feature>
<accession>A0A1Q6DSV6</accession>
<evidence type="ECO:0000313" key="2">
    <source>
        <dbReference type="EMBL" id="OKY77428.1"/>
    </source>
</evidence>
<gene>
    <name evidence="2" type="ORF">BTN85_2079</name>
</gene>
<evidence type="ECO:0000313" key="3">
    <source>
        <dbReference type="Proteomes" id="UP000185744"/>
    </source>
</evidence>
<comment type="caution">
    <text evidence="2">The sequence shown here is derived from an EMBL/GenBank/DDBJ whole genome shotgun (WGS) entry which is preliminary data.</text>
</comment>
<dbReference type="InParanoid" id="A0A1Q6DSV6"/>